<dbReference type="InterPro" id="IPR001304">
    <property type="entry name" value="C-type_lectin-like"/>
</dbReference>
<keyword evidence="3" id="KW-1185">Reference proteome</keyword>
<proteinExistence type="predicted"/>
<dbReference type="AlphaFoldDB" id="A0AAN5D6G9"/>
<sequence length="63" mass="7030">EKLDFRKASKFCSDKGSRLPWVQNDDDNGAVAKVMDPKSAAWLDQAVIDGKWRAAVSEPVSFF</sequence>
<evidence type="ECO:0000259" key="1">
    <source>
        <dbReference type="Pfam" id="PF00059"/>
    </source>
</evidence>
<dbReference type="Pfam" id="PF00059">
    <property type="entry name" value="Lectin_C"/>
    <property type="match status" value="1"/>
</dbReference>
<name>A0AAN5D6G9_9BILA</name>
<feature type="non-terminal residue" evidence="2">
    <location>
        <position position="63"/>
    </location>
</feature>
<feature type="domain" description="C-type lectin" evidence="1">
    <location>
        <begin position="2"/>
        <end position="60"/>
    </location>
</feature>
<comment type="caution">
    <text evidence="2">The sequence shown here is derived from an EMBL/GenBank/DDBJ whole genome shotgun (WGS) entry which is preliminary data.</text>
</comment>
<dbReference type="SUPFAM" id="SSF56436">
    <property type="entry name" value="C-type lectin-like"/>
    <property type="match status" value="1"/>
</dbReference>
<evidence type="ECO:0000313" key="3">
    <source>
        <dbReference type="Proteomes" id="UP001328107"/>
    </source>
</evidence>
<dbReference type="InterPro" id="IPR016187">
    <property type="entry name" value="CTDL_fold"/>
</dbReference>
<accession>A0AAN5D6G9</accession>
<dbReference type="EMBL" id="BTRK01000006">
    <property type="protein sequence ID" value="GMR57319.1"/>
    <property type="molecule type" value="Genomic_DNA"/>
</dbReference>
<gene>
    <name evidence="2" type="ORF">PMAYCL1PPCAC_27514</name>
</gene>
<protein>
    <recommendedName>
        <fullName evidence="1">C-type lectin domain-containing protein</fullName>
    </recommendedName>
</protein>
<evidence type="ECO:0000313" key="2">
    <source>
        <dbReference type="EMBL" id="GMR57319.1"/>
    </source>
</evidence>
<feature type="non-terminal residue" evidence="2">
    <location>
        <position position="1"/>
    </location>
</feature>
<organism evidence="2 3">
    <name type="scientific">Pristionchus mayeri</name>
    <dbReference type="NCBI Taxonomy" id="1317129"/>
    <lineage>
        <taxon>Eukaryota</taxon>
        <taxon>Metazoa</taxon>
        <taxon>Ecdysozoa</taxon>
        <taxon>Nematoda</taxon>
        <taxon>Chromadorea</taxon>
        <taxon>Rhabditida</taxon>
        <taxon>Rhabditina</taxon>
        <taxon>Diplogasteromorpha</taxon>
        <taxon>Diplogasteroidea</taxon>
        <taxon>Neodiplogasteridae</taxon>
        <taxon>Pristionchus</taxon>
    </lineage>
</organism>
<reference evidence="3" key="1">
    <citation type="submission" date="2022-10" db="EMBL/GenBank/DDBJ databases">
        <title>Genome assembly of Pristionchus species.</title>
        <authorList>
            <person name="Yoshida K."/>
            <person name="Sommer R.J."/>
        </authorList>
    </citation>
    <scope>NUCLEOTIDE SEQUENCE [LARGE SCALE GENOMIC DNA]</scope>
    <source>
        <strain evidence="3">RS5460</strain>
    </source>
</reference>
<dbReference type="Proteomes" id="UP001328107">
    <property type="component" value="Unassembled WGS sequence"/>
</dbReference>